<dbReference type="SUPFAM" id="SSF54523">
    <property type="entry name" value="Pili subunits"/>
    <property type="match status" value="1"/>
</dbReference>
<proteinExistence type="predicted"/>
<evidence type="ECO:0000313" key="1">
    <source>
        <dbReference type="EMBL" id="OSM01388.1"/>
    </source>
</evidence>
<gene>
    <name evidence="1" type="ORF">MAIT1_01330</name>
</gene>
<accession>A0A1Y2K041</accession>
<dbReference type="InterPro" id="IPR045584">
    <property type="entry name" value="Pilin-like"/>
</dbReference>
<dbReference type="Proteomes" id="UP000194003">
    <property type="component" value="Unassembled WGS sequence"/>
</dbReference>
<evidence type="ECO:0008006" key="3">
    <source>
        <dbReference type="Google" id="ProtNLM"/>
    </source>
</evidence>
<organism evidence="1 2">
    <name type="scientific">Magnetofaba australis IT-1</name>
    <dbReference type="NCBI Taxonomy" id="1434232"/>
    <lineage>
        <taxon>Bacteria</taxon>
        <taxon>Pseudomonadati</taxon>
        <taxon>Pseudomonadota</taxon>
        <taxon>Magnetococcia</taxon>
        <taxon>Magnetococcales</taxon>
        <taxon>Magnetococcaceae</taxon>
        <taxon>Magnetofaba</taxon>
    </lineage>
</organism>
<dbReference type="AlphaFoldDB" id="A0A1Y2K041"/>
<name>A0A1Y2K041_9PROT</name>
<reference evidence="1 2" key="1">
    <citation type="journal article" date="2016" name="BMC Genomics">
        <title>Combined genomic and structural analyses of a cultured magnetotactic bacterium reveals its niche adaptation to a dynamic environment.</title>
        <authorList>
            <person name="Araujo A.C."/>
            <person name="Morillo V."/>
            <person name="Cypriano J."/>
            <person name="Teixeira L.C."/>
            <person name="Leao P."/>
            <person name="Lyra S."/>
            <person name="Almeida L.G."/>
            <person name="Bazylinski D.A."/>
            <person name="Vasconcellos A.T."/>
            <person name="Abreu F."/>
            <person name="Lins U."/>
        </authorList>
    </citation>
    <scope>NUCLEOTIDE SEQUENCE [LARGE SCALE GENOMIC DNA]</scope>
    <source>
        <strain evidence="1 2">IT-1</strain>
    </source>
</reference>
<protein>
    <recommendedName>
        <fullName evidence="3">Prepilin-type N-terminal cleavage/methylation domain-containing protein</fullName>
    </recommendedName>
</protein>
<comment type="caution">
    <text evidence="1">The sequence shown here is derived from an EMBL/GenBank/DDBJ whole genome shotgun (WGS) entry which is preliminary data.</text>
</comment>
<dbReference type="EMBL" id="LVJN01000020">
    <property type="protein sequence ID" value="OSM01388.1"/>
    <property type="molecule type" value="Genomic_DNA"/>
</dbReference>
<keyword evidence="2" id="KW-1185">Reference proteome</keyword>
<dbReference type="STRING" id="1434232.MAIT1_01330"/>
<evidence type="ECO:0000313" key="2">
    <source>
        <dbReference type="Proteomes" id="UP000194003"/>
    </source>
</evidence>
<sequence length="252" mass="26466">MELSMVLVIIGIIIAAGFSVLPGATDTANKKATEAQLENYQHALEGFAVAQGRLPCPDTDDDGAENAGTSLARPCTAMFGHLPYRDLGLPNNYDAWGRKVYYAVHQDSTATNASVADNSGSNICTNLKTLMNTGVASQDGLMIGDFNNTTFTYNCDAGDNTTAAPYVLISAGVEDADYSAANADEVAALAELDGNNEDYSDGSTVLQRCVDNPSRVWRIANPEDGNAAANTSYDDIVVAGSFVGLISTLNCP</sequence>